<gene>
    <name evidence="2" type="ORF">DFR67_12011</name>
</gene>
<dbReference type="EMBL" id="QJSP01000020">
    <property type="protein sequence ID" value="PYE12732.1"/>
    <property type="molecule type" value="Genomic_DNA"/>
</dbReference>
<dbReference type="InterPro" id="IPR007410">
    <property type="entry name" value="LpqE-like"/>
</dbReference>
<keyword evidence="1" id="KW-0732">Signal</keyword>
<dbReference type="Gene3D" id="2.60.40.1890">
    <property type="entry name" value="PCu(A)C copper chaperone"/>
    <property type="match status" value="1"/>
</dbReference>
<protein>
    <submittedName>
        <fullName evidence="2">Uncharacterized protein DUF461</fullName>
    </submittedName>
</protein>
<name>A0A318RH79_WILLI</name>
<feature type="chain" id="PRO_5016322337" evidence="1">
    <location>
        <begin position="28"/>
        <end position="168"/>
    </location>
</feature>
<comment type="caution">
    <text evidence="2">The sequence shown here is derived from an EMBL/GenBank/DDBJ whole genome shotgun (WGS) entry which is preliminary data.</text>
</comment>
<dbReference type="PROSITE" id="PS51257">
    <property type="entry name" value="PROKAR_LIPOPROTEIN"/>
    <property type="match status" value="1"/>
</dbReference>
<proteinExistence type="predicted"/>
<feature type="signal peptide" evidence="1">
    <location>
        <begin position="1"/>
        <end position="27"/>
    </location>
</feature>
<accession>A0A318RH79</accession>
<evidence type="ECO:0000313" key="2">
    <source>
        <dbReference type="EMBL" id="PYE12732.1"/>
    </source>
</evidence>
<dbReference type="SUPFAM" id="SSF110087">
    <property type="entry name" value="DR1885-like metal-binding protein"/>
    <property type="match status" value="1"/>
</dbReference>
<organism evidence="2 3">
    <name type="scientific">Williamsia limnetica</name>
    <dbReference type="NCBI Taxonomy" id="882452"/>
    <lineage>
        <taxon>Bacteria</taxon>
        <taxon>Bacillati</taxon>
        <taxon>Actinomycetota</taxon>
        <taxon>Actinomycetes</taxon>
        <taxon>Mycobacteriales</taxon>
        <taxon>Nocardiaceae</taxon>
        <taxon>Williamsia</taxon>
    </lineage>
</organism>
<dbReference type="Pfam" id="PF04314">
    <property type="entry name" value="PCuAC"/>
    <property type="match status" value="1"/>
</dbReference>
<dbReference type="InterPro" id="IPR036182">
    <property type="entry name" value="PCuAC_sf"/>
</dbReference>
<dbReference type="RefSeq" id="WP_110472269.1">
    <property type="nucleotide sequence ID" value="NZ_QJSP01000020.1"/>
</dbReference>
<reference evidence="2 3" key="1">
    <citation type="submission" date="2018-06" db="EMBL/GenBank/DDBJ databases">
        <title>Genomic Encyclopedia of Type Strains, Phase IV (KMG-IV): sequencing the most valuable type-strain genomes for metagenomic binning, comparative biology and taxonomic classification.</title>
        <authorList>
            <person name="Goeker M."/>
        </authorList>
    </citation>
    <scope>NUCLEOTIDE SEQUENCE [LARGE SCALE GENOMIC DNA]</scope>
    <source>
        <strain evidence="2 3">DSM 45521</strain>
    </source>
</reference>
<evidence type="ECO:0000256" key="1">
    <source>
        <dbReference type="SAM" id="SignalP"/>
    </source>
</evidence>
<sequence length="168" mass="17342">MSTHFARPAVAAAVTALAIALSGCSENQSDNTAEPADTSIDNAYIVPAFDQSCALQTNAPADLSFTATNNSSTITETLQRISTPAAADVTITAPDSVLAMEPQSSIAAGQPVENTNETAAPDEPFHVTLHGVKNTLQPGKSVPVAFQFERAGTLTINVAVDACPTQKD</sequence>
<dbReference type="Proteomes" id="UP000247591">
    <property type="component" value="Unassembled WGS sequence"/>
</dbReference>
<evidence type="ECO:0000313" key="3">
    <source>
        <dbReference type="Proteomes" id="UP000247591"/>
    </source>
</evidence>
<dbReference type="AlphaFoldDB" id="A0A318RH79"/>
<keyword evidence="3" id="KW-1185">Reference proteome</keyword>
<dbReference type="OrthoDB" id="5188566at2"/>